<dbReference type="SUPFAM" id="SSF53756">
    <property type="entry name" value="UDP-Glycosyltransferase/glycogen phosphorylase"/>
    <property type="match status" value="1"/>
</dbReference>
<organism evidence="3 4">
    <name type="scientific">Chloroherpeton thalassium (strain ATCC 35110 / GB-78)</name>
    <dbReference type="NCBI Taxonomy" id="517418"/>
    <lineage>
        <taxon>Bacteria</taxon>
        <taxon>Pseudomonadati</taxon>
        <taxon>Chlorobiota</taxon>
        <taxon>Chlorobiia</taxon>
        <taxon>Chlorobiales</taxon>
        <taxon>Chloroherpetonaceae</taxon>
        <taxon>Chloroherpeton</taxon>
    </lineage>
</organism>
<dbReference type="CDD" id="cd03789">
    <property type="entry name" value="GT9_LPS_heptosyltransferase"/>
    <property type="match status" value="1"/>
</dbReference>
<sequence length="364" mass="40865">MNLKTDCKFFRGDAPCKPHKKEGVHCENCSHYQPISHRILIIKLGALGDVIRTTPILEALRNIYPNAHIYWLTYATDILPDTVDRKLPFTAGSTLILEETEFDLAFNFDKDLEACALLNRVRAKKKKGFGLKHGVCTPLDSDVEHKFLTGVFDDISKANTKSYPQEIFEIAGLSFSGEAYQLDNTEAGKTVWPVDKEKKIVGLNTGCGERWPSRLWPNDYWQALMSGLLKSGYEVVLLGGASEHEKNQSLSKATGAKYFGHFSLKKFIDLIDQCDIVITQVTMAMHLAIGRKKRLILMNNIFNKHEFELYGHGEIIEPSTGCDCYYLAKCKREAEGGVPCMRDILPGEVLSAIDRQAKLVEKAS</sequence>
<dbReference type="PANTHER" id="PTHR30160:SF1">
    <property type="entry name" value="LIPOPOLYSACCHARIDE 1,2-N-ACETYLGLUCOSAMINETRANSFERASE-RELATED"/>
    <property type="match status" value="1"/>
</dbReference>
<evidence type="ECO:0000256" key="1">
    <source>
        <dbReference type="ARBA" id="ARBA00022676"/>
    </source>
</evidence>
<keyword evidence="2 3" id="KW-0808">Transferase</keyword>
<dbReference type="STRING" id="517418.Ctha_0431"/>
<dbReference type="OrthoDB" id="9768048at2"/>
<dbReference type="RefSeq" id="WP_012498986.1">
    <property type="nucleotide sequence ID" value="NC_011026.1"/>
</dbReference>
<dbReference type="GO" id="GO:0005829">
    <property type="term" value="C:cytosol"/>
    <property type="evidence" value="ECO:0007669"/>
    <property type="project" value="TreeGrafter"/>
</dbReference>
<dbReference type="KEGG" id="cts:Ctha_0431"/>
<evidence type="ECO:0000256" key="2">
    <source>
        <dbReference type="ARBA" id="ARBA00022679"/>
    </source>
</evidence>
<dbReference type="Gene3D" id="3.40.50.2000">
    <property type="entry name" value="Glycogen Phosphorylase B"/>
    <property type="match status" value="2"/>
</dbReference>
<evidence type="ECO:0000313" key="3">
    <source>
        <dbReference type="EMBL" id="ACF12902.1"/>
    </source>
</evidence>
<dbReference type="EMBL" id="CP001100">
    <property type="protein sequence ID" value="ACF12902.1"/>
    <property type="molecule type" value="Genomic_DNA"/>
</dbReference>
<evidence type="ECO:0000313" key="4">
    <source>
        <dbReference type="Proteomes" id="UP000001208"/>
    </source>
</evidence>
<dbReference type="InterPro" id="IPR002201">
    <property type="entry name" value="Glyco_trans_9"/>
</dbReference>
<accession>B3QUJ6</accession>
<name>B3QUJ6_CHLT3</name>
<dbReference type="GO" id="GO:0008713">
    <property type="term" value="F:ADP-heptose-lipopolysaccharide heptosyltransferase activity"/>
    <property type="evidence" value="ECO:0007669"/>
    <property type="project" value="TreeGrafter"/>
</dbReference>
<dbReference type="HOGENOM" id="CLU_038371_0_0_10"/>
<proteinExistence type="predicted"/>
<protein>
    <submittedName>
        <fullName evidence="3">Glycosyl transferase family 9</fullName>
    </submittedName>
</protein>
<keyword evidence="4" id="KW-1185">Reference proteome</keyword>
<dbReference type="CAZy" id="GT9">
    <property type="family name" value="Glycosyltransferase Family 9"/>
</dbReference>
<dbReference type="InterPro" id="IPR051199">
    <property type="entry name" value="LPS_LOS_Heptosyltrfase"/>
</dbReference>
<dbReference type="PANTHER" id="PTHR30160">
    <property type="entry name" value="TETRAACYLDISACCHARIDE 4'-KINASE-RELATED"/>
    <property type="match status" value="1"/>
</dbReference>
<reference evidence="3 4" key="1">
    <citation type="submission" date="2008-06" db="EMBL/GenBank/DDBJ databases">
        <title>Complete sequence of Chloroherpeton thalassium ATCC 35110.</title>
        <authorList>
            <consortium name="US DOE Joint Genome Institute"/>
            <person name="Lucas S."/>
            <person name="Copeland A."/>
            <person name="Lapidus A."/>
            <person name="Glavina del Rio T."/>
            <person name="Dalin E."/>
            <person name="Tice H."/>
            <person name="Bruce D."/>
            <person name="Goodwin L."/>
            <person name="Pitluck S."/>
            <person name="Schmutz J."/>
            <person name="Larimer F."/>
            <person name="Land M."/>
            <person name="Hauser L."/>
            <person name="Kyrpides N."/>
            <person name="Mikhailova N."/>
            <person name="Liu Z."/>
            <person name="Li T."/>
            <person name="Zhao F."/>
            <person name="Overmann J."/>
            <person name="Bryant D.A."/>
            <person name="Richardson P."/>
        </authorList>
    </citation>
    <scope>NUCLEOTIDE SEQUENCE [LARGE SCALE GENOMIC DNA]</scope>
    <source>
        <strain evidence="4">ATCC 35110 / GB-78</strain>
    </source>
</reference>
<dbReference type="eggNOG" id="COG0859">
    <property type="taxonomic scope" value="Bacteria"/>
</dbReference>
<dbReference type="Proteomes" id="UP000001208">
    <property type="component" value="Chromosome"/>
</dbReference>
<keyword evidence="1" id="KW-0328">Glycosyltransferase</keyword>
<dbReference type="Pfam" id="PF01075">
    <property type="entry name" value="Glyco_transf_9"/>
    <property type="match status" value="1"/>
</dbReference>
<dbReference type="GO" id="GO:0009244">
    <property type="term" value="P:lipopolysaccharide core region biosynthetic process"/>
    <property type="evidence" value="ECO:0007669"/>
    <property type="project" value="TreeGrafter"/>
</dbReference>
<dbReference type="AlphaFoldDB" id="B3QUJ6"/>
<gene>
    <name evidence="3" type="ordered locus">Ctha_0431</name>
</gene>